<dbReference type="CDD" id="cd00051">
    <property type="entry name" value="EFh"/>
    <property type="match status" value="2"/>
</dbReference>
<dbReference type="GO" id="GO:0016460">
    <property type="term" value="C:myosin II complex"/>
    <property type="evidence" value="ECO:0007669"/>
    <property type="project" value="TreeGrafter"/>
</dbReference>
<reference evidence="5" key="1">
    <citation type="submission" date="2022-11" db="UniProtKB">
        <authorList>
            <consortium name="WormBaseParasite"/>
        </authorList>
    </citation>
    <scope>IDENTIFICATION</scope>
</reference>
<proteinExistence type="predicted"/>
<organism evidence="4 5">
    <name type="scientific">Plectus sambesii</name>
    <dbReference type="NCBI Taxonomy" id="2011161"/>
    <lineage>
        <taxon>Eukaryota</taxon>
        <taxon>Metazoa</taxon>
        <taxon>Ecdysozoa</taxon>
        <taxon>Nematoda</taxon>
        <taxon>Chromadorea</taxon>
        <taxon>Plectida</taxon>
        <taxon>Plectina</taxon>
        <taxon>Plectoidea</taxon>
        <taxon>Plectidae</taxon>
        <taxon>Plectus</taxon>
    </lineage>
</organism>
<dbReference type="PANTHER" id="PTHR23048:SF0">
    <property type="entry name" value="CALMODULIN LIKE 3"/>
    <property type="match status" value="1"/>
</dbReference>
<feature type="domain" description="EF-hand" evidence="3">
    <location>
        <begin position="8"/>
        <end position="43"/>
    </location>
</feature>
<keyword evidence="1" id="KW-0677">Repeat</keyword>
<dbReference type="Pfam" id="PF13499">
    <property type="entry name" value="EF-hand_7"/>
    <property type="match status" value="1"/>
</dbReference>
<evidence type="ECO:0000313" key="4">
    <source>
        <dbReference type="Proteomes" id="UP000887566"/>
    </source>
</evidence>
<dbReference type="Gene3D" id="1.10.238.10">
    <property type="entry name" value="EF-hand"/>
    <property type="match status" value="2"/>
</dbReference>
<accession>A0A914WJP7</accession>
<keyword evidence="4" id="KW-1185">Reference proteome</keyword>
<feature type="domain" description="EF-hand" evidence="3">
    <location>
        <begin position="82"/>
        <end position="112"/>
    </location>
</feature>
<evidence type="ECO:0000256" key="2">
    <source>
        <dbReference type="ARBA" id="ARBA00022837"/>
    </source>
</evidence>
<dbReference type="InterPro" id="IPR011992">
    <property type="entry name" value="EF-hand-dom_pair"/>
</dbReference>
<dbReference type="InterPro" id="IPR018247">
    <property type="entry name" value="EF_Hand_1_Ca_BS"/>
</dbReference>
<dbReference type="PROSITE" id="PS50222">
    <property type="entry name" value="EF_HAND_2"/>
    <property type="match status" value="3"/>
</dbReference>
<evidence type="ECO:0000259" key="3">
    <source>
        <dbReference type="PROSITE" id="PS50222"/>
    </source>
</evidence>
<dbReference type="PANTHER" id="PTHR23048">
    <property type="entry name" value="MYOSIN LIGHT CHAIN 1, 3"/>
    <property type="match status" value="1"/>
</dbReference>
<keyword evidence="2" id="KW-0106">Calcium</keyword>
<feature type="domain" description="EF-hand" evidence="3">
    <location>
        <begin position="45"/>
        <end position="80"/>
    </location>
</feature>
<protein>
    <submittedName>
        <fullName evidence="5">EF-hand domain-containing protein</fullName>
    </submittedName>
</protein>
<name>A0A914WJP7_9BILA</name>
<dbReference type="FunFam" id="1.10.238.10:FF:000178">
    <property type="entry name" value="Calmodulin-2 A"/>
    <property type="match status" value="1"/>
</dbReference>
<sequence>MRELGQYPTQLELKLIISEADKDGSGTLTLDEFAKYLAQPPRGRFSLEQLESQFEVFDQDGDGMITLQEMDNIMAALNLVNYAPDVVRELFSQIDANKDGKINLQEFLDGVM</sequence>
<dbReference type="AlphaFoldDB" id="A0A914WJP7"/>
<dbReference type="PROSITE" id="PS00018">
    <property type="entry name" value="EF_HAND_1"/>
    <property type="match status" value="3"/>
</dbReference>
<dbReference type="InterPro" id="IPR050230">
    <property type="entry name" value="CALM/Myosin/TropC-like"/>
</dbReference>
<evidence type="ECO:0000313" key="5">
    <source>
        <dbReference type="WBParaSite" id="PSAMB.scaffold4452size14542.g24381.t1"/>
    </source>
</evidence>
<dbReference type="Proteomes" id="UP000887566">
    <property type="component" value="Unplaced"/>
</dbReference>
<dbReference type="InterPro" id="IPR002048">
    <property type="entry name" value="EF_hand_dom"/>
</dbReference>
<dbReference type="GO" id="GO:0005509">
    <property type="term" value="F:calcium ion binding"/>
    <property type="evidence" value="ECO:0007669"/>
    <property type="project" value="InterPro"/>
</dbReference>
<dbReference type="SMART" id="SM00054">
    <property type="entry name" value="EFh"/>
    <property type="match status" value="3"/>
</dbReference>
<dbReference type="SUPFAM" id="SSF47473">
    <property type="entry name" value="EF-hand"/>
    <property type="match status" value="1"/>
</dbReference>
<dbReference type="Pfam" id="PF00036">
    <property type="entry name" value="EF-hand_1"/>
    <property type="match status" value="1"/>
</dbReference>
<dbReference type="WBParaSite" id="PSAMB.scaffold4452size14542.g24381.t1">
    <property type="protein sequence ID" value="PSAMB.scaffold4452size14542.g24381.t1"/>
    <property type="gene ID" value="PSAMB.scaffold4452size14542.g24381"/>
</dbReference>
<evidence type="ECO:0000256" key="1">
    <source>
        <dbReference type="ARBA" id="ARBA00022737"/>
    </source>
</evidence>